<dbReference type="EMBL" id="UFVD01000001">
    <property type="protein sequence ID" value="SUX09912.1"/>
    <property type="molecule type" value="Genomic_DNA"/>
</dbReference>
<organism evidence="1 2">
    <name type="scientific">Campylobacter sputorum subsp. sputorum</name>
    <dbReference type="NCBI Taxonomy" id="32024"/>
    <lineage>
        <taxon>Bacteria</taxon>
        <taxon>Pseudomonadati</taxon>
        <taxon>Campylobacterota</taxon>
        <taxon>Epsilonproteobacteria</taxon>
        <taxon>Campylobacterales</taxon>
        <taxon>Campylobacteraceae</taxon>
        <taxon>Campylobacter</taxon>
    </lineage>
</organism>
<sequence length="71" mass="8282">MKIKDFEKKLDDIGITKKDFANIVGAAYNGIINWNSKGETPKWVDSWMDNYIEAKKYNIIKNTVLDIEEEK</sequence>
<evidence type="ECO:0000313" key="1">
    <source>
        <dbReference type="EMBL" id="SUX09912.1"/>
    </source>
</evidence>
<gene>
    <name evidence="1" type="ORF">NCTC12475_00256</name>
</gene>
<dbReference type="GeneID" id="93090703"/>
<dbReference type="RefSeq" id="WP_089182529.1">
    <property type="nucleotide sequence ID" value="NZ_CP043427.1"/>
</dbReference>
<proteinExistence type="predicted"/>
<dbReference type="OrthoDB" id="5325244at2"/>
<reference evidence="1 2" key="1">
    <citation type="submission" date="2018-06" db="EMBL/GenBank/DDBJ databases">
        <authorList>
            <consortium name="Pathogen Informatics"/>
            <person name="Doyle S."/>
        </authorList>
    </citation>
    <scope>NUCLEOTIDE SEQUENCE [LARGE SCALE GENOMIC DNA]</scope>
    <source>
        <strain evidence="1 2">NCTC12475</strain>
    </source>
</reference>
<protein>
    <submittedName>
        <fullName evidence="1">Acyl carrier protein</fullName>
    </submittedName>
</protein>
<dbReference type="Proteomes" id="UP000254920">
    <property type="component" value="Unassembled WGS sequence"/>
</dbReference>
<name>A0A381DHC9_9BACT</name>
<dbReference type="AlphaFoldDB" id="A0A381DHC9"/>
<accession>A0A381DHC9</accession>
<keyword evidence="2" id="KW-1185">Reference proteome</keyword>
<evidence type="ECO:0000313" key="2">
    <source>
        <dbReference type="Proteomes" id="UP000254920"/>
    </source>
</evidence>